<dbReference type="Proteomes" id="UP000319143">
    <property type="component" value="Unassembled WGS sequence"/>
</dbReference>
<dbReference type="EMBL" id="SJPV01000004">
    <property type="protein sequence ID" value="TWU38602.1"/>
    <property type="molecule type" value="Genomic_DNA"/>
</dbReference>
<evidence type="ECO:0000256" key="1">
    <source>
        <dbReference type="SAM" id="MobiDB-lite"/>
    </source>
</evidence>
<gene>
    <name evidence="2" type="ORF">Poly41_30790</name>
</gene>
<protein>
    <submittedName>
        <fullName evidence="2">Uncharacterized protein</fullName>
    </submittedName>
</protein>
<organism evidence="2 3">
    <name type="scientific">Novipirellula artificiosorum</name>
    <dbReference type="NCBI Taxonomy" id="2528016"/>
    <lineage>
        <taxon>Bacteria</taxon>
        <taxon>Pseudomonadati</taxon>
        <taxon>Planctomycetota</taxon>
        <taxon>Planctomycetia</taxon>
        <taxon>Pirellulales</taxon>
        <taxon>Pirellulaceae</taxon>
        <taxon>Novipirellula</taxon>
    </lineage>
</organism>
<evidence type="ECO:0000313" key="3">
    <source>
        <dbReference type="Proteomes" id="UP000319143"/>
    </source>
</evidence>
<dbReference type="RefSeq" id="WP_146527012.1">
    <property type="nucleotide sequence ID" value="NZ_SJPV01000004.1"/>
</dbReference>
<dbReference type="AlphaFoldDB" id="A0A5C6DPR6"/>
<dbReference type="PROSITE" id="PS51257">
    <property type="entry name" value="PROKAR_LIPOPROTEIN"/>
    <property type="match status" value="1"/>
</dbReference>
<keyword evidence="3" id="KW-1185">Reference proteome</keyword>
<feature type="region of interest" description="Disordered" evidence="1">
    <location>
        <begin position="24"/>
        <end position="51"/>
    </location>
</feature>
<proteinExistence type="predicted"/>
<dbReference type="OrthoDB" id="9854780at2"/>
<accession>A0A5C6DPR6</accession>
<name>A0A5C6DPR6_9BACT</name>
<evidence type="ECO:0000313" key="2">
    <source>
        <dbReference type="EMBL" id="TWU38602.1"/>
    </source>
</evidence>
<sequence>MPAFRHKYIFPVLLGIAVGCQPGPTDSMRGGTSNGGESSESISASDSSAEDPFYAHSHPWVSRSTAADADNVVIEQRQLPLAQEPHNVQITRFVEHLASKGFQLQYDVERREWRTTEPIAGEYLIRFNIGAFPPDSTLQEMQLSLLAINLAFGLNPDAHLAMSDPGLARLAPSVNDRRDLLDALDSKKFQHARDTLKREFLKYRLSSGK</sequence>
<comment type="caution">
    <text evidence="2">The sequence shown here is derived from an EMBL/GenBank/DDBJ whole genome shotgun (WGS) entry which is preliminary data.</text>
</comment>
<feature type="compositionally biased region" description="Low complexity" evidence="1">
    <location>
        <begin position="37"/>
        <end position="51"/>
    </location>
</feature>
<reference evidence="2 3" key="1">
    <citation type="submission" date="2019-02" db="EMBL/GenBank/DDBJ databases">
        <title>Deep-cultivation of Planctomycetes and their phenomic and genomic characterization uncovers novel biology.</title>
        <authorList>
            <person name="Wiegand S."/>
            <person name="Jogler M."/>
            <person name="Boedeker C."/>
            <person name="Pinto D."/>
            <person name="Vollmers J."/>
            <person name="Rivas-Marin E."/>
            <person name="Kohn T."/>
            <person name="Peeters S.H."/>
            <person name="Heuer A."/>
            <person name="Rast P."/>
            <person name="Oberbeckmann S."/>
            <person name="Bunk B."/>
            <person name="Jeske O."/>
            <person name="Meyerdierks A."/>
            <person name="Storesund J.E."/>
            <person name="Kallscheuer N."/>
            <person name="Luecker S."/>
            <person name="Lage O.M."/>
            <person name="Pohl T."/>
            <person name="Merkel B.J."/>
            <person name="Hornburger P."/>
            <person name="Mueller R.-W."/>
            <person name="Bruemmer F."/>
            <person name="Labrenz M."/>
            <person name="Spormann A.M."/>
            <person name="Op Den Camp H."/>
            <person name="Overmann J."/>
            <person name="Amann R."/>
            <person name="Jetten M.S.M."/>
            <person name="Mascher T."/>
            <person name="Medema M.H."/>
            <person name="Devos D.P."/>
            <person name="Kaster A.-K."/>
            <person name="Ovreas L."/>
            <person name="Rohde M."/>
            <person name="Galperin M.Y."/>
            <person name="Jogler C."/>
        </authorList>
    </citation>
    <scope>NUCLEOTIDE SEQUENCE [LARGE SCALE GENOMIC DNA]</scope>
    <source>
        <strain evidence="2 3">Poly41</strain>
    </source>
</reference>